<protein>
    <submittedName>
        <fullName evidence="1">Uncharacterized protein</fullName>
    </submittedName>
</protein>
<dbReference type="Proteomes" id="UP000799291">
    <property type="component" value="Unassembled WGS sequence"/>
</dbReference>
<organism evidence="1 2">
    <name type="scientific">Lentithecium fluviatile CBS 122367</name>
    <dbReference type="NCBI Taxonomy" id="1168545"/>
    <lineage>
        <taxon>Eukaryota</taxon>
        <taxon>Fungi</taxon>
        <taxon>Dikarya</taxon>
        <taxon>Ascomycota</taxon>
        <taxon>Pezizomycotina</taxon>
        <taxon>Dothideomycetes</taxon>
        <taxon>Pleosporomycetidae</taxon>
        <taxon>Pleosporales</taxon>
        <taxon>Massarineae</taxon>
        <taxon>Lentitheciaceae</taxon>
        <taxon>Lentithecium</taxon>
    </lineage>
</organism>
<name>A0A6G1J102_9PLEO</name>
<evidence type="ECO:0000313" key="1">
    <source>
        <dbReference type="EMBL" id="KAF2684196.1"/>
    </source>
</evidence>
<dbReference type="EMBL" id="MU005582">
    <property type="protein sequence ID" value="KAF2684196.1"/>
    <property type="molecule type" value="Genomic_DNA"/>
</dbReference>
<gene>
    <name evidence="1" type="ORF">K458DRAFT_418501</name>
</gene>
<evidence type="ECO:0000313" key="2">
    <source>
        <dbReference type="Proteomes" id="UP000799291"/>
    </source>
</evidence>
<proteinExistence type="predicted"/>
<reference evidence="1" key="1">
    <citation type="journal article" date="2020" name="Stud. Mycol.">
        <title>101 Dothideomycetes genomes: a test case for predicting lifestyles and emergence of pathogens.</title>
        <authorList>
            <person name="Haridas S."/>
            <person name="Albert R."/>
            <person name="Binder M."/>
            <person name="Bloem J."/>
            <person name="Labutti K."/>
            <person name="Salamov A."/>
            <person name="Andreopoulos B."/>
            <person name="Baker S."/>
            <person name="Barry K."/>
            <person name="Bills G."/>
            <person name="Bluhm B."/>
            <person name="Cannon C."/>
            <person name="Castanera R."/>
            <person name="Culley D."/>
            <person name="Daum C."/>
            <person name="Ezra D."/>
            <person name="Gonzalez J."/>
            <person name="Henrissat B."/>
            <person name="Kuo A."/>
            <person name="Liang C."/>
            <person name="Lipzen A."/>
            <person name="Lutzoni F."/>
            <person name="Magnuson J."/>
            <person name="Mondo S."/>
            <person name="Nolan M."/>
            <person name="Ohm R."/>
            <person name="Pangilinan J."/>
            <person name="Park H.-J."/>
            <person name="Ramirez L."/>
            <person name="Alfaro M."/>
            <person name="Sun H."/>
            <person name="Tritt A."/>
            <person name="Yoshinaga Y."/>
            <person name="Zwiers L.-H."/>
            <person name="Turgeon B."/>
            <person name="Goodwin S."/>
            <person name="Spatafora J."/>
            <person name="Crous P."/>
            <person name="Grigoriev I."/>
        </authorList>
    </citation>
    <scope>NUCLEOTIDE SEQUENCE</scope>
    <source>
        <strain evidence="1">CBS 122367</strain>
    </source>
</reference>
<keyword evidence="2" id="KW-1185">Reference proteome</keyword>
<accession>A0A6G1J102</accession>
<sequence>MFPFSRKGPFLKCPVEEGDNRLQIRGRLRDSPFDFIAAASSYSEISLLSQLRKWLEAIAQRWNIGLLHDQIECILTLNVHQMDGLEQTKFRSASGAFASWLYIMLLSCSSDSKWGVSSSWIIQRPQGDITYTDDEILRRVYRNPDALAFHRKLCSSSRDALFKANRMLFVTKGGYFGTGPLLMRDTDRLYRLEGFSTDVVLRSPKGWTTVKEGEEEQDICEVQLVGPALTADPSVYRRERWMTFGLDYHCEARLTMGPYETMGII</sequence>
<dbReference type="AlphaFoldDB" id="A0A6G1J102"/>